<dbReference type="SMART" id="SM00849">
    <property type="entry name" value="Lactamase_B"/>
    <property type="match status" value="1"/>
</dbReference>
<sequence>MIKIILTTLVAGISLMASVYNLENTKIDITKNVHCVIGDFNPPKKSNKGFVSNMCYVDIGDSIVVLDAGPTYIFAKEFTDLIKKDYPNKKISSVVLSNFHDDRTQGIGYFQEQGIIAIGYKNINKDIKNNGSKFERYPMLFTKKLLKGTTIPKIDKLVDDGYTIRGSKKSLKILKLSKVSEEKSDIVIWDKDDSFVFTGNIVFNGRMLNFTKNSNIDGWIKALEGIKNLNAKYILGGHGKEFDSKSYLPSLNYLTTLKKDVKKAYDSDVDTMDIKLSPTIYEKNNIPYFKPLNRNNINNFYDYLDFAN</sequence>
<evidence type="ECO:0000259" key="1">
    <source>
        <dbReference type="SMART" id="SM00849"/>
    </source>
</evidence>
<accession>A0A3B1E9F3</accession>
<dbReference type="InterPro" id="IPR001279">
    <property type="entry name" value="Metallo-B-lactamas"/>
</dbReference>
<dbReference type="InterPro" id="IPR050855">
    <property type="entry name" value="NDM-1-like"/>
</dbReference>
<dbReference type="InterPro" id="IPR036866">
    <property type="entry name" value="RibonucZ/Hydroxyglut_hydro"/>
</dbReference>
<dbReference type="PANTHER" id="PTHR42951:SF4">
    <property type="entry name" value="ACYL-COENZYME A THIOESTERASE MBLAC2"/>
    <property type="match status" value="1"/>
</dbReference>
<dbReference type="Gene3D" id="3.60.15.10">
    <property type="entry name" value="Ribonuclease Z/Hydroxyacylglutathione hydrolase-like"/>
    <property type="match status" value="1"/>
</dbReference>
<dbReference type="CDD" id="cd16282">
    <property type="entry name" value="metallo-hydrolase-like_MBL-fold"/>
    <property type="match status" value="1"/>
</dbReference>
<dbReference type="AlphaFoldDB" id="A0A3B1E9F3"/>
<gene>
    <name evidence="2" type="ORF">MNB_ARC-1_542</name>
</gene>
<dbReference type="PANTHER" id="PTHR42951">
    <property type="entry name" value="METALLO-BETA-LACTAMASE DOMAIN-CONTAINING"/>
    <property type="match status" value="1"/>
</dbReference>
<proteinExistence type="predicted"/>
<name>A0A3B1E9F3_9ZZZZ</name>
<dbReference type="SUPFAM" id="SSF56281">
    <property type="entry name" value="Metallo-hydrolase/oxidoreductase"/>
    <property type="match status" value="1"/>
</dbReference>
<dbReference type="EMBL" id="UOYO01000038">
    <property type="protein sequence ID" value="VAY87917.1"/>
    <property type="molecule type" value="Genomic_DNA"/>
</dbReference>
<feature type="domain" description="Metallo-beta-lactamase" evidence="1">
    <location>
        <begin position="51"/>
        <end position="238"/>
    </location>
</feature>
<dbReference type="Pfam" id="PF00753">
    <property type="entry name" value="Lactamase_B"/>
    <property type="match status" value="1"/>
</dbReference>
<organism evidence="2">
    <name type="scientific">hydrothermal vent metagenome</name>
    <dbReference type="NCBI Taxonomy" id="652676"/>
    <lineage>
        <taxon>unclassified sequences</taxon>
        <taxon>metagenomes</taxon>
        <taxon>ecological metagenomes</taxon>
    </lineage>
</organism>
<reference evidence="2" key="1">
    <citation type="submission" date="2018-10" db="EMBL/GenBank/DDBJ databases">
        <authorList>
            <person name="Aoki K."/>
        </authorList>
    </citation>
    <scope>NUCLEOTIDE SEQUENCE</scope>
</reference>
<protein>
    <submittedName>
        <fullName evidence="2">Beta lactamase</fullName>
    </submittedName>
</protein>
<evidence type="ECO:0000313" key="2">
    <source>
        <dbReference type="EMBL" id="VAY87917.1"/>
    </source>
</evidence>